<proteinExistence type="predicted"/>
<dbReference type="Proteomes" id="UP000478052">
    <property type="component" value="Unassembled WGS sequence"/>
</dbReference>
<evidence type="ECO:0000313" key="1">
    <source>
        <dbReference type="EMBL" id="KAF0772606.1"/>
    </source>
</evidence>
<gene>
    <name evidence="1" type="ORF">FWK35_00006415</name>
</gene>
<reference evidence="1 2" key="1">
    <citation type="submission" date="2019-08" db="EMBL/GenBank/DDBJ databases">
        <title>Whole genome of Aphis craccivora.</title>
        <authorList>
            <person name="Voronova N.V."/>
            <person name="Shulinski R.S."/>
            <person name="Bandarenka Y.V."/>
            <person name="Zhorov D.G."/>
            <person name="Warner D."/>
        </authorList>
    </citation>
    <scope>NUCLEOTIDE SEQUENCE [LARGE SCALE GENOMIC DNA]</scope>
    <source>
        <strain evidence="1">180601</strain>
        <tissue evidence="1">Whole Body</tissue>
    </source>
</reference>
<sequence length="103" mass="11810">MTRAGNFIIISRNNAPISNFGGGFRCKSEYPLCMIEVKMSIKKFWMTKIHIFTKSVENANIFNISRTIFFLLAFEVQNLNFGVFRPLKHKPPFSPTTGNYILG</sequence>
<keyword evidence="2" id="KW-1185">Reference proteome</keyword>
<accession>A0A6G0ZN40</accession>
<organism evidence="1 2">
    <name type="scientific">Aphis craccivora</name>
    <name type="common">Cowpea aphid</name>
    <dbReference type="NCBI Taxonomy" id="307492"/>
    <lineage>
        <taxon>Eukaryota</taxon>
        <taxon>Metazoa</taxon>
        <taxon>Ecdysozoa</taxon>
        <taxon>Arthropoda</taxon>
        <taxon>Hexapoda</taxon>
        <taxon>Insecta</taxon>
        <taxon>Pterygota</taxon>
        <taxon>Neoptera</taxon>
        <taxon>Paraneoptera</taxon>
        <taxon>Hemiptera</taxon>
        <taxon>Sternorrhyncha</taxon>
        <taxon>Aphidomorpha</taxon>
        <taxon>Aphidoidea</taxon>
        <taxon>Aphididae</taxon>
        <taxon>Aphidini</taxon>
        <taxon>Aphis</taxon>
        <taxon>Aphis</taxon>
    </lineage>
</organism>
<protein>
    <submittedName>
        <fullName evidence="1">Uncharacterized protein</fullName>
    </submittedName>
</protein>
<comment type="caution">
    <text evidence="1">The sequence shown here is derived from an EMBL/GenBank/DDBJ whole genome shotgun (WGS) entry which is preliminary data.</text>
</comment>
<evidence type="ECO:0000313" key="2">
    <source>
        <dbReference type="Proteomes" id="UP000478052"/>
    </source>
</evidence>
<dbReference type="EMBL" id="VUJU01000156">
    <property type="protein sequence ID" value="KAF0772606.1"/>
    <property type="molecule type" value="Genomic_DNA"/>
</dbReference>
<name>A0A6G0ZN40_APHCR</name>
<dbReference type="AlphaFoldDB" id="A0A6G0ZN40"/>